<dbReference type="InterPro" id="IPR017972">
    <property type="entry name" value="Cyt_P450_CS"/>
</dbReference>
<dbReference type="GO" id="GO:0005506">
    <property type="term" value="F:iron ion binding"/>
    <property type="evidence" value="ECO:0007669"/>
    <property type="project" value="InterPro"/>
</dbReference>
<dbReference type="EMBL" id="MU826888">
    <property type="protein sequence ID" value="KAJ7369747.1"/>
    <property type="molecule type" value="Genomic_DNA"/>
</dbReference>
<dbReference type="GO" id="GO:0004509">
    <property type="term" value="F:steroid 21-monooxygenase activity"/>
    <property type="evidence" value="ECO:0007669"/>
    <property type="project" value="UniProtKB-EC"/>
</dbReference>
<keyword evidence="7" id="KW-0256">Endoplasmic reticulum</keyword>
<keyword evidence="12" id="KW-0446">Lipid-binding</keyword>
<proteinExistence type="inferred from homology"/>
<keyword evidence="9 22" id="KW-0560">Oxidoreductase</keyword>
<evidence type="ECO:0000256" key="16">
    <source>
        <dbReference type="ARBA" id="ARBA00044217"/>
    </source>
</evidence>
<keyword evidence="5 21" id="KW-0349">Heme</keyword>
<comment type="subcellular location">
    <subcellularLocation>
        <location evidence="1">Endomembrane system</location>
        <topology evidence="1">Peripheral membrane protein</topology>
    </subcellularLocation>
    <subcellularLocation>
        <location evidence="3">Endoplasmic reticulum membrane</location>
    </subcellularLocation>
    <subcellularLocation>
        <location evidence="2">Microsome membrane</location>
    </subcellularLocation>
</comment>
<protein>
    <recommendedName>
        <fullName evidence="15">Steroid 21-hydroxylase</fullName>
        <ecNumber evidence="14">1.14.14.16</ecNumber>
    </recommendedName>
    <alternativeName>
        <fullName evidence="19">21-OHase</fullName>
    </alternativeName>
    <alternativeName>
        <fullName evidence="16">Cytochrome P-450c21</fullName>
    </alternativeName>
    <alternativeName>
        <fullName evidence="20">Cytochrome P450 21</fullName>
    </alternativeName>
    <alternativeName>
        <fullName evidence="18">Cytochrome P450 XXI</fullName>
    </alternativeName>
    <alternativeName>
        <fullName evidence="17">Cytochrome P450-C21</fullName>
    </alternativeName>
</protein>
<keyword evidence="10 21" id="KW-0408">Iron</keyword>
<evidence type="ECO:0000256" key="21">
    <source>
        <dbReference type="PIRSR" id="PIRSR602401-1"/>
    </source>
</evidence>
<keyword evidence="8" id="KW-0492">Microsome</keyword>
<dbReference type="PRINTS" id="PR00463">
    <property type="entry name" value="EP450I"/>
</dbReference>
<evidence type="ECO:0000256" key="19">
    <source>
        <dbReference type="ARBA" id="ARBA00044304"/>
    </source>
</evidence>
<dbReference type="Proteomes" id="UP001163046">
    <property type="component" value="Unassembled WGS sequence"/>
</dbReference>
<evidence type="ECO:0000256" key="11">
    <source>
        <dbReference type="ARBA" id="ARBA00023033"/>
    </source>
</evidence>
<evidence type="ECO:0000256" key="8">
    <source>
        <dbReference type="ARBA" id="ARBA00022848"/>
    </source>
</evidence>
<dbReference type="GO" id="GO:0020037">
    <property type="term" value="F:heme binding"/>
    <property type="evidence" value="ECO:0007669"/>
    <property type="project" value="InterPro"/>
</dbReference>
<keyword evidence="11 22" id="KW-0503">Monooxygenase</keyword>
<dbReference type="PANTHER" id="PTHR24289:SF1">
    <property type="entry name" value="STEROID 17-ALPHA-HYDROXYLASE_17,20 LYASE"/>
    <property type="match status" value="1"/>
</dbReference>
<feature type="binding site" description="axial binding residue" evidence="21">
    <location>
        <position position="414"/>
    </location>
    <ligand>
        <name>heme</name>
        <dbReference type="ChEBI" id="CHEBI:30413"/>
    </ligand>
    <ligandPart>
        <name>Fe</name>
        <dbReference type="ChEBI" id="CHEBI:18248"/>
    </ligandPart>
</feature>
<dbReference type="GO" id="GO:0008289">
    <property type="term" value="F:lipid binding"/>
    <property type="evidence" value="ECO:0007669"/>
    <property type="project" value="UniProtKB-KW"/>
</dbReference>
<dbReference type="PANTHER" id="PTHR24289">
    <property type="entry name" value="STEROID 17-ALPHA-HYDROXYLASE/17,20 LYASE"/>
    <property type="match status" value="1"/>
</dbReference>
<keyword evidence="13" id="KW-0472">Membrane</keyword>
<organism evidence="23 24">
    <name type="scientific">Desmophyllum pertusum</name>
    <dbReference type="NCBI Taxonomy" id="174260"/>
    <lineage>
        <taxon>Eukaryota</taxon>
        <taxon>Metazoa</taxon>
        <taxon>Cnidaria</taxon>
        <taxon>Anthozoa</taxon>
        <taxon>Hexacorallia</taxon>
        <taxon>Scleractinia</taxon>
        <taxon>Caryophylliina</taxon>
        <taxon>Caryophylliidae</taxon>
        <taxon>Desmophyllum</taxon>
    </lineage>
</organism>
<evidence type="ECO:0000256" key="22">
    <source>
        <dbReference type="RuleBase" id="RU000461"/>
    </source>
</evidence>
<dbReference type="InterPro" id="IPR036396">
    <property type="entry name" value="Cyt_P450_sf"/>
</dbReference>
<dbReference type="PROSITE" id="PS00086">
    <property type="entry name" value="CYTOCHROME_P450"/>
    <property type="match status" value="1"/>
</dbReference>
<evidence type="ECO:0000256" key="18">
    <source>
        <dbReference type="ARBA" id="ARBA00044282"/>
    </source>
</evidence>
<keyword evidence="24" id="KW-1185">Reference proteome</keyword>
<dbReference type="Gene3D" id="1.10.630.10">
    <property type="entry name" value="Cytochrome P450"/>
    <property type="match status" value="1"/>
</dbReference>
<comment type="caution">
    <text evidence="23">The sequence shown here is derived from an EMBL/GenBank/DDBJ whole genome shotgun (WGS) entry which is preliminary data.</text>
</comment>
<evidence type="ECO:0000313" key="23">
    <source>
        <dbReference type="EMBL" id="KAJ7369747.1"/>
    </source>
</evidence>
<accession>A0A9X0CN03</accession>
<dbReference type="PRINTS" id="PR00385">
    <property type="entry name" value="P450"/>
</dbReference>
<comment type="cofactor">
    <cofactor evidence="21">
        <name>heme</name>
        <dbReference type="ChEBI" id="CHEBI:30413"/>
    </cofactor>
</comment>
<evidence type="ECO:0000256" key="7">
    <source>
        <dbReference type="ARBA" id="ARBA00022824"/>
    </source>
</evidence>
<comment type="similarity">
    <text evidence="4 22">Belongs to the cytochrome P450 family.</text>
</comment>
<evidence type="ECO:0000256" key="17">
    <source>
        <dbReference type="ARBA" id="ARBA00044265"/>
    </source>
</evidence>
<evidence type="ECO:0000256" key="5">
    <source>
        <dbReference type="ARBA" id="ARBA00022617"/>
    </source>
</evidence>
<dbReference type="Pfam" id="PF00067">
    <property type="entry name" value="p450"/>
    <property type="match status" value="1"/>
</dbReference>
<name>A0A9X0CN03_9CNID</name>
<dbReference type="InterPro" id="IPR002401">
    <property type="entry name" value="Cyt_P450_E_grp-I"/>
</dbReference>
<evidence type="ECO:0000256" key="10">
    <source>
        <dbReference type="ARBA" id="ARBA00023004"/>
    </source>
</evidence>
<evidence type="ECO:0000313" key="24">
    <source>
        <dbReference type="Proteomes" id="UP001163046"/>
    </source>
</evidence>
<dbReference type="FunFam" id="1.10.630.10:FF:000049">
    <property type="entry name" value="steroid 21-hydroxylase isoform X1"/>
    <property type="match status" value="1"/>
</dbReference>
<dbReference type="CDD" id="cd11027">
    <property type="entry name" value="CYP17A1-like"/>
    <property type="match status" value="1"/>
</dbReference>
<evidence type="ECO:0000256" key="13">
    <source>
        <dbReference type="ARBA" id="ARBA00023136"/>
    </source>
</evidence>
<evidence type="ECO:0000256" key="9">
    <source>
        <dbReference type="ARBA" id="ARBA00023002"/>
    </source>
</evidence>
<evidence type="ECO:0000256" key="20">
    <source>
        <dbReference type="ARBA" id="ARBA00044342"/>
    </source>
</evidence>
<sequence length="474" mass="53532">MTSLPFIGNLFSFDSGESLRETTTSLRKKYGTLYSMKVGSYKLVFAEDADSVKEVLVKKSADYAGRPPFYSFVMSTLGGKDIAAGDYGPAWRFHRKLFITAIRQYLSDQQLVEERISEQAEKLMQYFEDQKGKDFDPGQIIMESVANVICRITFGKHFDSSHPDFEELLQLNNQAFTDTEANAQSFVLDFFPLAQYFPFSSYKSLEKLTDRVFEILRHQLRIQEKEFDPTAEIESLTGSLLKERLAAESEVGTEDKASLLSEDYIINTLEDMFSAGYETTSTTLRWAIAYLVNHPECQTEIQDQLDEVVGRDRMPGLDDRPHLPLVQATIMEALRLGNVAEAALPHYTLKDTTLAGYRVPKDTVVVVNLMQVHLDPNCWENPSAFSPRRHIDADGQLVTNSGNFLPFSAGRRVCAGEALAKVELFLFLSWMLHKFTFLPTEEGSLPDLKGVAGFTRYPAPYQIRVVNDNKAGPH</sequence>
<dbReference type="OrthoDB" id="639466at2759"/>
<gene>
    <name evidence="23" type="ORF">OS493_036639</name>
</gene>
<evidence type="ECO:0000256" key="3">
    <source>
        <dbReference type="ARBA" id="ARBA00004586"/>
    </source>
</evidence>
<dbReference type="AlphaFoldDB" id="A0A9X0CN03"/>
<evidence type="ECO:0000256" key="1">
    <source>
        <dbReference type="ARBA" id="ARBA00004184"/>
    </source>
</evidence>
<dbReference type="GO" id="GO:0008610">
    <property type="term" value="P:lipid biosynthetic process"/>
    <property type="evidence" value="ECO:0007669"/>
    <property type="project" value="UniProtKB-ARBA"/>
</dbReference>
<evidence type="ECO:0000256" key="4">
    <source>
        <dbReference type="ARBA" id="ARBA00010617"/>
    </source>
</evidence>
<dbReference type="InterPro" id="IPR001128">
    <property type="entry name" value="Cyt_P450"/>
</dbReference>
<dbReference type="GO" id="GO:0042446">
    <property type="term" value="P:hormone biosynthetic process"/>
    <property type="evidence" value="ECO:0007669"/>
    <property type="project" value="TreeGrafter"/>
</dbReference>
<reference evidence="23" key="1">
    <citation type="submission" date="2023-01" db="EMBL/GenBank/DDBJ databases">
        <title>Genome assembly of the deep-sea coral Lophelia pertusa.</title>
        <authorList>
            <person name="Herrera S."/>
            <person name="Cordes E."/>
        </authorList>
    </citation>
    <scope>NUCLEOTIDE SEQUENCE</scope>
    <source>
        <strain evidence="23">USNM1676648</strain>
        <tissue evidence="23">Polyp</tissue>
    </source>
</reference>
<evidence type="ECO:0000256" key="14">
    <source>
        <dbReference type="ARBA" id="ARBA00044040"/>
    </source>
</evidence>
<dbReference type="EC" id="1.14.14.16" evidence="14"/>
<dbReference type="GO" id="GO:0004508">
    <property type="term" value="F:steroid 17-alpha-monooxygenase activity"/>
    <property type="evidence" value="ECO:0007669"/>
    <property type="project" value="TreeGrafter"/>
</dbReference>
<dbReference type="GO" id="GO:0042448">
    <property type="term" value="P:progesterone metabolic process"/>
    <property type="evidence" value="ECO:0007669"/>
    <property type="project" value="TreeGrafter"/>
</dbReference>
<dbReference type="SUPFAM" id="SSF48264">
    <property type="entry name" value="Cytochrome P450"/>
    <property type="match status" value="1"/>
</dbReference>
<evidence type="ECO:0000256" key="12">
    <source>
        <dbReference type="ARBA" id="ARBA00023121"/>
    </source>
</evidence>
<dbReference type="GO" id="GO:0005789">
    <property type="term" value="C:endoplasmic reticulum membrane"/>
    <property type="evidence" value="ECO:0007669"/>
    <property type="project" value="UniProtKB-SubCell"/>
</dbReference>
<evidence type="ECO:0000256" key="2">
    <source>
        <dbReference type="ARBA" id="ARBA00004524"/>
    </source>
</evidence>
<evidence type="ECO:0000256" key="6">
    <source>
        <dbReference type="ARBA" id="ARBA00022723"/>
    </source>
</evidence>
<evidence type="ECO:0000256" key="15">
    <source>
        <dbReference type="ARBA" id="ARBA00044116"/>
    </source>
</evidence>
<keyword evidence="6 21" id="KW-0479">Metal-binding</keyword>